<keyword evidence="1" id="KW-0812">Transmembrane</keyword>
<feature type="signal peptide" evidence="2">
    <location>
        <begin position="1"/>
        <end position="16"/>
    </location>
</feature>
<evidence type="ECO:0000313" key="4">
    <source>
        <dbReference type="WBParaSite" id="TREG1_80350.4"/>
    </source>
</evidence>
<evidence type="ECO:0008006" key="5">
    <source>
        <dbReference type="Google" id="ProtNLM"/>
    </source>
</evidence>
<name>A0AA85KIG8_TRIRE</name>
<keyword evidence="1" id="KW-0472">Membrane</keyword>
<feature type="transmembrane region" description="Helical" evidence="1">
    <location>
        <begin position="123"/>
        <end position="143"/>
    </location>
</feature>
<dbReference type="AlphaFoldDB" id="A0AA85KIG8"/>
<keyword evidence="2" id="KW-0732">Signal</keyword>
<keyword evidence="3" id="KW-1185">Reference proteome</keyword>
<accession>A0AA85KIG8</accession>
<sequence length="314" mass="36151">MMTILVIAVIMLVILGYNNWEKCHHCYNSKPLSYNSNDGRLLKVNQRRWKPNPISDSTYNKRVIVFTLILVVITTTIVLTGNYYYQFILTFATRVLFIVIFGTLAIILVFFLLFVDATQNKPYLGFIFLCYYAIFLALILYILALYVDMYIVVIVWFVGPLVCAVGLLLAYIIKTDLTKTLDGYFGFFLMVYFTGIILAGIFFYRRQEAEGYLLMGISSIILLISLTTIIGQIVFKQGYLSLRDKWPLSVLLLITLIDVMCAMLLSEYYLIQVIRGDLHTPSDDDNNKNMYENTNIGILNNRFGEEYSVHTDVQ</sequence>
<organism evidence="3 4">
    <name type="scientific">Trichobilharzia regenti</name>
    <name type="common">Nasal bird schistosome</name>
    <dbReference type="NCBI Taxonomy" id="157069"/>
    <lineage>
        <taxon>Eukaryota</taxon>
        <taxon>Metazoa</taxon>
        <taxon>Spiralia</taxon>
        <taxon>Lophotrochozoa</taxon>
        <taxon>Platyhelminthes</taxon>
        <taxon>Trematoda</taxon>
        <taxon>Digenea</taxon>
        <taxon>Strigeidida</taxon>
        <taxon>Schistosomatoidea</taxon>
        <taxon>Schistosomatidae</taxon>
        <taxon>Trichobilharzia</taxon>
    </lineage>
</organism>
<feature type="transmembrane region" description="Helical" evidence="1">
    <location>
        <begin position="246"/>
        <end position="265"/>
    </location>
</feature>
<reference evidence="3" key="1">
    <citation type="submission" date="2022-06" db="EMBL/GenBank/DDBJ databases">
        <authorList>
            <person name="Berger JAMES D."/>
            <person name="Berger JAMES D."/>
        </authorList>
    </citation>
    <scope>NUCLEOTIDE SEQUENCE [LARGE SCALE GENOMIC DNA]</scope>
</reference>
<feature type="transmembrane region" description="Helical" evidence="1">
    <location>
        <begin position="150"/>
        <end position="173"/>
    </location>
</feature>
<protein>
    <recommendedName>
        <fullName evidence="5">DUF4203 domain-containing protein</fullName>
    </recommendedName>
</protein>
<dbReference type="Proteomes" id="UP000050795">
    <property type="component" value="Unassembled WGS sequence"/>
</dbReference>
<feature type="transmembrane region" description="Helical" evidence="1">
    <location>
        <begin position="185"/>
        <end position="204"/>
    </location>
</feature>
<feature type="chain" id="PRO_5041706053" description="DUF4203 domain-containing protein" evidence="2">
    <location>
        <begin position="17"/>
        <end position="314"/>
    </location>
</feature>
<keyword evidence="1" id="KW-1133">Transmembrane helix</keyword>
<evidence type="ECO:0000256" key="2">
    <source>
        <dbReference type="SAM" id="SignalP"/>
    </source>
</evidence>
<proteinExistence type="predicted"/>
<reference evidence="4" key="2">
    <citation type="submission" date="2023-11" db="UniProtKB">
        <authorList>
            <consortium name="WormBaseParasite"/>
        </authorList>
    </citation>
    <scope>IDENTIFICATION</scope>
</reference>
<feature type="transmembrane region" description="Helical" evidence="1">
    <location>
        <begin position="96"/>
        <end position="117"/>
    </location>
</feature>
<dbReference type="WBParaSite" id="TREG1_80350.4">
    <property type="protein sequence ID" value="TREG1_80350.4"/>
    <property type="gene ID" value="TREG1_80350"/>
</dbReference>
<evidence type="ECO:0000256" key="1">
    <source>
        <dbReference type="SAM" id="Phobius"/>
    </source>
</evidence>
<feature type="transmembrane region" description="Helical" evidence="1">
    <location>
        <begin position="63"/>
        <end position="84"/>
    </location>
</feature>
<evidence type="ECO:0000313" key="3">
    <source>
        <dbReference type="Proteomes" id="UP000050795"/>
    </source>
</evidence>
<feature type="transmembrane region" description="Helical" evidence="1">
    <location>
        <begin position="211"/>
        <end position="234"/>
    </location>
</feature>